<dbReference type="EMBL" id="LCWV01000029">
    <property type="protein sequence ID" value="PWI65921.1"/>
    <property type="molecule type" value="Genomic_DNA"/>
</dbReference>
<evidence type="ECO:0000313" key="7">
    <source>
        <dbReference type="Proteomes" id="UP001287286"/>
    </source>
</evidence>
<dbReference type="Proteomes" id="UP001287286">
    <property type="component" value="Unassembled WGS sequence"/>
</dbReference>
<dbReference type="EMBL" id="JAWRVI010000017">
    <property type="protein sequence ID" value="KAK4089953.1"/>
    <property type="molecule type" value="Genomic_DNA"/>
</dbReference>
<proteinExistence type="predicted"/>
<organism evidence="2 5">
    <name type="scientific">Purpureocillium lilacinum</name>
    <name type="common">Paecilomyces lilacinus</name>
    <dbReference type="NCBI Taxonomy" id="33203"/>
    <lineage>
        <taxon>Eukaryota</taxon>
        <taxon>Fungi</taxon>
        <taxon>Dikarya</taxon>
        <taxon>Ascomycota</taxon>
        <taxon>Pezizomycotina</taxon>
        <taxon>Sordariomycetes</taxon>
        <taxon>Hypocreomycetidae</taxon>
        <taxon>Hypocreales</taxon>
        <taxon>Ophiocordycipitaceae</taxon>
        <taxon>Purpureocillium</taxon>
    </lineage>
</organism>
<dbReference type="Proteomes" id="UP000078340">
    <property type="component" value="Unassembled WGS sequence"/>
</dbReference>
<dbReference type="EMBL" id="LSBI01000017">
    <property type="protein sequence ID" value="OAQ75044.1"/>
    <property type="molecule type" value="Genomic_DNA"/>
</dbReference>
<reference evidence="2 5" key="3">
    <citation type="submission" date="2016-02" db="EMBL/GenBank/DDBJ databases">
        <title>Biosynthesis of antibiotic leucinostatins and their inhibition on Phytophthora in bio-control Purpureocillium lilacinum.</title>
        <authorList>
            <person name="Wang G."/>
            <person name="Liu Z."/>
            <person name="Lin R."/>
            <person name="Li E."/>
            <person name="Mao Z."/>
            <person name="Ling J."/>
            <person name="Yin W."/>
            <person name="Xie B."/>
        </authorList>
    </citation>
    <scope>NUCLEOTIDE SEQUENCE [LARGE SCALE GENOMIC DNA]</scope>
    <source>
        <strain evidence="3">PLBJ-1</strain>
        <strain evidence="2">PLFJ-1</strain>
    </source>
</reference>
<reference evidence="1 7" key="5">
    <citation type="journal article" date="2024" name="Microbiol. Resour. Announc.">
        <title>Genome annotations for the ascomycete fungi Trichoderma harzianum, Trichoderma aggressivum, and Purpureocillium lilacinum.</title>
        <authorList>
            <person name="Beijen E.P.W."/>
            <person name="Ohm R.A."/>
        </authorList>
    </citation>
    <scope>NUCLEOTIDE SEQUENCE [LARGE SCALE GENOMIC DNA]</scope>
    <source>
        <strain evidence="1 7">CBS 150709</strain>
    </source>
</reference>
<accession>A0A179GB51</accession>
<name>A0A179GB51_PURLI</name>
<dbReference type="AlphaFoldDB" id="A0A179GB51"/>
<sequence>MLPDCSQVRRFDEIAARESWTAGERFEVWNWPQQPAKAANKLHGLKGAEVNEPGKNEYDTNACSDDLVVVQDVVNRTSEQASTGQSLTNALPQLDFQLRQFSISRYIHREAQGRVQYPRRFRLAQCHTKATFNQISSHPHVNSWETGRRRKKLLFHSSVGLSPISLPPILEEPRVPQHVLAA</sequence>
<reference evidence="4 6" key="2">
    <citation type="journal article" date="2016" name="Front. Microbiol.">
        <title>Genome and transcriptome sequences reveal the specific parasitism of the nematophagous Purpureocillium lilacinum 36-1.</title>
        <authorList>
            <person name="Xie J."/>
            <person name="Li S."/>
            <person name="Mo C."/>
            <person name="Xiao X."/>
            <person name="Peng D."/>
            <person name="Wang G."/>
            <person name="Xiao Y."/>
        </authorList>
    </citation>
    <scope>NUCLEOTIDE SEQUENCE [LARGE SCALE GENOMIC DNA]</scope>
    <source>
        <strain evidence="4 6">36-1</strain>
    </source>
</reference>
<keyword evidence="7" id="KW-1185">Reference proteome</keyword>
<evidence type="ECO:0000313" key="2">
    <source>
        <dbReference type="EMBL" id="OAQ75044.1"/>
    </source>
</evidence>
<evidence type="ECO:0000313" key="5">
    <source>
        <dbReference type="Proteomes" id="UP000078340"/>
    </source>
</evidence>
<protein>
    <submittedName>
        <fullName evidence="2">Uncharacterized protein</fullName>
    </submittedName>
</protein>
<gene>
    <name evidence="4" type="ORF">PCL_05649</name>
    <name evidence="1" type="ORF">Purlil1_5579</name>
    <name evidence="3" type="ORF">VFPBJ_09706</name>
    <name evidence="2" type="ORF">VFPFJ_10882</name>
</gene>
<evidence type="ECO:0000313" key="1">
    <source>
        <dbReference type="EMBL" id="KAK4089953.1"/>
    </source>
</evidence>
<comment type="caution">
    <text evidence="2">The sequence shown here is derived from an EMBL/GenBank/DDBJ whole genome shotgun (WGS) entry which is preliminary data.</text>
</comment>
<evidence type="ECO:0000313" key="3">
    <source>
        <dbReference type="EMBL" id="OAQ75733.1"/>
    </source>
</evidence>
<reference evidence="4" key="1">
    <citation type="submission" date="2015-05" db="EMBL/GenBank/DDBJ databases">
        <authorList>
            <person name="Wang D.B."/>
            <person name="Wang M."/>
        </authorList>
    </citation>
    <scope>NUCLEOTIDE SEQUENCE</scope>
    <source>
        <strain evidence="4">36-1</strain>
    </source>
</reference>
<dbReference type="Proteomes" id="UP000245956">
    <property type="component" value="Unassembled WGS sequence"/>
</dbReference>
<evidence type="ECO:0000313" key="6">
    <source>
        <dbReference type="Proteomes" id="UP000245956"/>
    </source>
</evidence>
<dbReference type="EMBL" id="LSBH01000008">
    <property type="protein sequence ID" value="OAQ75733.1"/>
    <property type="molecule type" value="Genomic_DNA"/>
</dbReference>
<reference evidence="1" key="4">
    <citation type="submission" date="2023-11" db="EMBL/GenBank/DDBJ databases">
        <authorList>
            <person name="Beijen E."/>
            <person name="Ohm R.A."/>
        </authorList>
    </citation>
    <scope>NUCLEOTIDE SEQUENCE</scope>
    <source>
        <strain evidence="1">CBS 150709</strain>
    </source>
</reference>
<evidence type="ECO:0000313" key="4">
    <source>
        <dbReference type="EMBL" id="PWI65921.1"/>
    </source>
</evidence>
<dbReference type="Proteomes" id="UP000078240">
    <property type="component" value="Unassembled WGS sequence"/>
</dbReference>